<keyword evidence="3" id="KW-1185">Reference proteome</keyword>
<feature type="compositionally biased region" description="Pro residues" evidence="1">
    <location>
        <begin position="624"/>
        <end position="639"/>
    </location>
</feature>
<feature type="compositionally biased region" description="Acidic residues" evidence="1">
    <location>
        <begin position="71"/>
        <end position="81"/>
    </location>
</feature>
<feature type="region of interest" description="Disordered" evidence="1">
    <location>
        <begin position="407"/>
        <end position="596"/>
    </location>
</feature>
<feature type="compositionally biased region" description="Low complexity" evidence="1">
    <location>
        <begin position="640"/>
        <end position="653"/>
    </location>
</feature>
<evidence type="ECO:0000313" key="3">
    <source>
        <dbReference type="Proteomes" id="UP001444661"/>
    </source>
</evidence>
<name>A0ABR1U357_9PEZI</name>
<feature type="compositionally biased region" description="Polar residues" evidence="1">
    <location>
        <begin position="682"/>
        <end position="692"/>
    </location>
</feature>
<gene>
    <name evidence="2" type="ORF">PG993_003768</name>
</gene>
<feature type="compositionally biased region" description="Basic and acidic residues" evidence="1">
    <location>
        <begin position="532"/>
        <end position="547"/>
    </location>
</feature>
<dbReference type="EMBL" id="JAQQWK010000002">
    <property type="protein sequence ID" value="KAK8052383.1"/>
    <property type="molecule type" value="Genomic_DNA"/>
</dbReference>
<feature type="compositionally biased region" description="Basic and acidic residues" evidence="1">
    <location>
        <begin position="415"/>
        <end position="432"/>
    </location>
</feature>
<feature type="compositionally biased region" description="Low complexity" evidence="1">
    <location>
        <begin position="59"/>
        <end position="70"/>
    </location>
</feature>
<feature type="compositionally biased region" description="Low complexity" evidence="1">
    <location>
        <begin position="498"/>
        <end position="520"/>
    </location>
</feature>
<protein>
    <submittedName>
        <fullName evidence="2">Uncharacterized protein</fullName>
    </submittedName>
</protein>
<feature type="region of interest" description="Disordered" evidence="1">
    <location>
        <begin position="30"/>
        <end position="90"/>
    </location>
</feature>
<organism evidence="2 3">
    <name type="scientific">Apiospora rasikravindrae</name>
    <dbReference type="NCBI Taxonomy" id="990691"/>
    <lineage>
        <taxon>Eukaryota</taxon>
        <taxon>Fungi</taxon>
        <taxon>Dikarya</taxon>
        <taxon>Ascomycota</taxon>
        <taxon>Pezizomycotina</taxon>
        <taxon>Sordariomycetes</taxon>
        <taxon>Xylariomycetidae</taxon>
        <taxon>Amphisphaeriales</taxon>
        <taxon>Apiosporaceae</taxon>
        <taxon>Apiospora</taxon>
    </lineage>
</organism>
<evidence type="ECO:0000313" key="2">
    <source>
        <dbReference type="EMBL" id="KAK8052383.1"/>
    </source>
</evidence>
<evidence type="ECO:0000256" key="1">
    <source>
        <dbReference type="SAM" id="MobiDB-lite"/>
    </source>
</evidence>
<feature type="compositionally biased region" description="Low complexity" evidence="1">
    <location>
        <begin position="449"/>
        <end position="490"/>
    </location>
</feature>
<feature type="compositionally biased region" description="Acidic residues" evidence="1">
    <location>
        <begin position="30"/>
        <end position="58"/>
    </location>
</feature>
<proteinExistence type="predicted"/>
<reference evidence="2 3" key="1">
    <citation type="submission" date="2023-01" db="EMBL/GenBank/DDBJ databases">
        <title>Analysis of 21 Apiospora genomes using comparative genomics revels a genus with tremendous synthesis potential of carbohydrate active enzymes and secondary metabolites.</title>
        <authorList>
            <person name="Sorensen T."/>
        </authorList>
    </citation>
    <scope>NUCLEOTIDE SEQUENCE [LARGE SCALE GENOMIC DNA]</scope>
    <source>
        <strain evidence="2 3">CBS 33761</strain>
    </source>
</reference>
<comment type="caution">
    <text evidence="2">The sequence shown here is derived from an EMBL/GenBank/DDBJ whole genome shotgun (WGS) entry which is preliminary data.</text>
</comment>
<dbReference type="Proteomes" id="UP001444661">
    <property type="component" value="Unassembled WGS sequence"/>
</dbReference>
<sequence length="857" mass="93553">MDRNNGPALAFDEEMWALDNSLEALFEVDSDNDLDFPPDADTDANADADAEAALDADFDAAFAEVLPTTEEVPEDVPEEAPEQSPEQNLDHSHQLNPVEVSQQNPMEPPQQDPVEHLQQTFLEVQEQNPVEAPQHIPVEVLQQHPGNHPQQNPAQGIQPQPRQEHAAMTQEEMAHHRQGINQEFTPLFASMNHAYSSYPNWLAIENVTINPESNDRELDGLSVDDQELVRRLYVAYRNTTDTFEGKRDGSFSKPITKALTEVPDLDLQMLCWRQLRSIYQAQAGMNGLPVTYTTKVAGNGQFDNFMARFETVEVCLRTSKLMCKDLLCGDEYMFRLAWNPVKELKRKNQNMDGNLKREVLLRVGNVAVANRICEVQGDRIVAKVTHAEAELGSVKLPDRSDALKKAMGDVATRTGKTDAAKAQENLGIRRENASAGPSRPRSTRRTRASRAAAASGSPVASASSPSVEPAATQPRASPEASAPAASTSRARPLRPKAKPAAPKPTARTSPTPSPAALPAAPEVPMLQAPDSQGHHPHDVQVRMDRQRSQQNSGPAAYPSEQQAGPSSLNRPLPDPIHETQDFGTRLSPSEAPMPIDPALQQQMGHLPDLPTATAPAQYAEPAVPQIPQPSGSVPPPMAPSPRMQQQQQQPAAARKNKGKRKVSEAPQADAGDQGGSNKRRQVSGTPSAQQSLQTLRGQQGLMNQGGYNPESQPGLGSFFNPYPVQAGPANYPNQFPIQGERSFNPSAIYHNHFPGQANPGNYPNHYPGQAGPAYGYNHPHIPWSGPGNLYPRGVQSQPNSDLMNIDPAIEDGNQAPMPGSSAVHHGPVYDQILRNIRNMTYENMAHHIDFTDGVQHQ</sequence>
<feature type="region of interest" description="Disordered" evidence="1">
    <location>
        <begin position="622"/>
        <end position="692"/>
    </location>
</feature>
<accession>A0ABR1U357</accession>
<feature type="compositionally biased region" description="Polar residues" evidence="1">
    <location>
        <begin position="548"/>
        <end position="569"/>
    </location>
</feature>